<evidence type="ECO:0000313" key="1">
    <source>
        <dbReference type="EMBL" id="ANP74600.1"/>
    </source>
</evidence>
<keyword evidence="2" id="KW-1185">Reference proteome</keyword>
<dbReference type="KEGG" id="cart:PA27867_3683"/>
<proteinExistence type="predicted"/>
<gene>
    <name evidence="1" type="ORF">PA27867_3683</name>
</gene>
<name>A0A1B1BPK2_9MICO</name>
<reference evidence="1 2" key="1">
    <citation type="submission" date="2016-06" db="EMBL/GenBank/DDBJ databases">
        <title>Genome sequencing of Cryobacterium arcticum PAMC 27867.</title>
        <authorList>
            <person name="Lee J."/>
            <person name="Kim O.-S."/>
        </authorList>
    </citation>
    <scope>NUCLEOTIDE SEQUENCE [LARGE SCALE GENOMIC DNA]</scope>
    <source>
        <strain evidence="1 2">PAMC 27867</strain>
    </source>
</reference>
<dbReference type="OrthoDB" id="9812605at2"/>
<sequence length="305" mass="33434">MSDHRSQRVDVSNWEVVNTEAGGADAKSWLSDDEGSRWLYKPVTIKNGNRQGEDWAEKVSSLLGLGLGVPCAQVELAVRGGVEGSISLKLTPEDYDMHPGFLAMEVHGVVGYVRGNTPGRPGHSIRNIFAVLESYGTPPGSTFPSHFQAKDVLCGYLLLDAWIANRDRHDENWSILQPRKPGMSYRLSGSYDHAGSLGFNLTDKKRTGYSSGAAGNVQDWAKRGTAWRFEHVLGAPIQSLTALAADALSLVSKETKDFWITRLHEIDLENTRAVVEQCGGMSDAASTFAIDLLTTNLERLRDECI</sequence>
<dbReference type="Gene3D" id="1.10.1070.20">
    <property type="match status" value="1"/>
</dbReference>
<organism evidence="1 2">
    <name type="scientific">Cryobacterium arcticum</name>
    <dbReference type="NCBI Taxonomy" id="670052"/>
    <lineage>
        <taxon>Bacteria</taxon>
        <taxon>Bacillati</taxon>
        <taxon>Actinomycetota</taxon>
        <taxon>Actinomycetes</taxon>
        <taxon>Micrococcales</taxon>
        <taxon>Microbacteriaceae</taxon>
        <taxon>Cryobacterium</taxon>
    </lineage>
</organism>
<dbReference type="PATRIC" id="fig|670052.7.peg.3787"/>
<dbReference type="STRING" id="670052.PA27867_3683"/>
<evidence type="ECO:0000313" key="2">
    <source>
        <dbReference type="Proteomes" id="UP000092582"/>
    </source>
</evidence>
<protein>
    <submittedName>
        <fullName evidence="1">Uncharacterized protein</fullName>
    </submittedName>
</protein>
<accession>A0A1B1BPK2</accession>
<dbReference type="EMBL" id="CP016282">
    <property type="protein sequence ID" value="ANP74600.1"/>
    <property type="molecule type" value="Genomic_DNA"/>
</dbReference>
<dbReference type="AlphaFoldDB" id="A0A1B1BPK2"/>
<dbReference type="Proteomes" id="UP000092582">
    <property type="component" value="Chromosome 1"/>
</dbReference>
<dbReference type="RefSeq" id="WP_157109295.1">
    <property type="nucleotide sequence ID" value="NZ_CP016282.1"/>
</dbReference>